<dbReference type="GO" id="GO:0005829">
    <property type="term" value="C:cytosol"/>
    <property type="evidence" value="ECO:0007669"/>
    <property type="project" value="TreeGrafter"/>
</dbReference>
<evidence type="ECO:0000256" key="3">
    <source>
        <dbReference type="ARBA" id="ARBA00022741"/>
    </source>
</evidence>
<dbReference type="GO" id="GO:0004370">
    <property type="term" value="F:glycerol kinase activity"/>
    <property type="evidence" value="ECO:0007669"/>
    <property type="project" value="UniProtKB-EC"/>
</dbReference>
<comment type="similarity">
    <text evidence="1">Belongs to the FGGY kinase family.</text>
</comment>
<dbReference type="SUPFAM" id="SSF53067">
    <property type="entry name" value="Actin-like ATPase domain"/>
    <property type="match status" value="1"/>
</dbReference>
<dbReference type="GO" id="GO:0019563">
    <property type="term" value="P:glycerol catabolic process"/>
    <property type="evidence" value="ECO:0007669"/>
    <property type="project" value="TreeGrafter"/>
</dbReference>
<dbReference type="EC" id="2.7.1.30" evidence="7"/>
<sequence>MQFQADILNIMIKVPECLETTALGAAYLAGLKTGYFASLQEIEKNHPYKRVFEAKMTKAEMTRRYSGWKKAVRATREFK</sequence>
<evidence type="ECO:0000256" key="2">
    <source>
        <dbReference type="ARBA" id="ARBA00022679"/>
    </source>
</evidence>
<dbReference type="PANTHER" id="PTHR10196:SF69">
    <property type="entry name" value="GLYCEROL KINASE"/>
    <property type="match status" value="1"/>
</dbReference>
<keyword evidence="4 7" id="KW-0418">Kinase</keyword>
<keyword evidence="3" id="KW-0547">Nucleotide-binding</keyword>
<keyword evidence="5" id="KW-0067">ATP-binding</keyword>
<dbReference type="GO" id="GO:0005524">
    <property type="term" value="F:ATP binding"/>
    <property type="evidence" value="ECO:0007669"/>
    <property type="project" value="UniProtKB-KW"/>
</dbReference>
<organism evidence="7">
    <name type="scientific">bioreactor metagenome</name>
    <dbReference type="NCBI Taxonomy" id="1076179"/>
    <lineage>
        <taxon>unclassified sequences</taxon>
        <taxon>metagenomes</taxon>
        <taxon>ecological metagenomes</taxon>
    </lineage>
</organism>
<evidence type="ECO:0000313" key="7">
    <source>
        <dbReference type="EMBL" id="MPN52870.1"/>
    </source>
</evidence>
<dbReference type="Pfam" id="PF02782">
    <property type="entry name" value="FGGY_C"/>
    <property type="match status" value="1"/>
</dbReference>
<evidence type="ECO:0000256" key="5">
    <source>
        <dbReference type="ARBA" id="ARBA00022840"/>
    </source>
</evidence>
<dbReference type="EMBL" id="VSSQ01119389">
    <property type="protein sequence ID" value="MPN52870.1"/>
    <property type="molecule type" value="Genomic_DNA"/>
</dbReference>
<evidence type="ECO:0000259" key="6">
    <source>
        <dbReference type="Pfam" id="PF02782"/>
    </source>
</evidence>
<gene>
    <name evidence="7" type="primary">glpK_38</name>
    <name evidence="7" type="ORF">SDC9_200533</name>
</gene>
<dbReference type="PANTHER" id="PTHR10196">
    <property type="entry name" value="SUGAR KINASE"/>
    <property type="match status" value="1"/>
</dbReference>
<dbReference type="InterPro" id="IPR043129">
    <property type="entry name" value="ATPase_NBD"/>
</dbReference>
<dbReference type="InterPro" id="IPR018485">
    <property type="entry name" value="FGGY_C"/>
</dbReference>
<dbReference type="AlphaFoldDB" id="A0A645IP39"/>
<keyword evidence="2 7" id="KW-0808">Transferase</keyword>
<name>A0A645IP39_9ZZZZ</name>
<evidence type="ECO:0000256" key="1">
    <source>
        <dbReference type="ARBA" id="ARBA00009156"/>
    </source>
</evidence>
<feature type="domain" description="Carbohydrate kinase FGGY C-terminal" evidence="6">
    <location>
        <begin position="1"/>
        <end position="30"/>
    </location>
</feature>
<accession>A0A645IP39</accession>
<comment type="caution">
    <text evidence="7">The sequence shown here is derived from an EMBL/GenBank/DDBJ whole genome shotgun (WGS) entry which is preliminary data.</text>
</comment>
<protein>
    <submittedName>
        <fullName evidence="7">Glycerol kinase</fullName>
        <ecNumber evidence="7">2.7.1.30</ecNumber>
    </submittedName>
</protein>
<reference evidence="7" key="1">
    <citation type="submission" date="2019-08" db="EMBL/GenBank/DDBJ databases">
        <authorList>
            <person name="Kucharzyk K."/>
            <person name="Murdoch R.W."/>
            <person name="Higgins S."/>
            <person name="Loffler F."/>
        </authorList>
    </citation>
    <scope>NUCLEOTIDE SEQUENCE</scope>
</reference>
<evidence type="ECO:0000256" key="4">
    <source>
        <dbReference type="ARBA" id="ARBA00022777"/>
    </source>
</evidence>
<dbReference type="Gene3D" id="3.30.420.40">
    <property type="match status" value="1"/>
</dbReference>
<proteinExistence type="inferred from homology"/>